<proteinExistence type="predicted"/>
<evidence type="ECO:0000313" key="1">
    <source>
        <dbReference type="EMBL" id="TDO77699.1"/>
    </source>
</evidence>
<protein>
    <submittedName>
        <fullName evidence="1">Uncharacterized protein</fullName>
    </submittedName>
</protein>
<reference evidence="1 2" key="1">
    <citation type="submission" date="2019-03" db="EMBL/GenBank/DDBJ databases">
        <title>Subsurface microbial communities from deep shales in Ohio and West Virginia, USA.</title>
        <authorList>
            <person name="Wrighton K."/>
        </authorList>
    </citation>
    <scope>NUCLEOTIDE SEQUENCE [LARGE SCALE GENOMIC DNA]</scope>
    <source>
        <strain evidence="1 2">MA284_T2</strain>
    </source>
</reference>
<dbReference type="EMBL" id="SNWX01000032">
    <property type="protein sequence ID" value="TDO77699.1"/>
    <property type="molecule type" value="Genomic_DNA"/>
</dbReference>
<gene>
    <name evidence="1" type="ORF">DFR79_13231</name>
</gene>
<sequence>MNKKDIIFALNELVQESKEIPTSRTAREYLTDGIEEIVKEIKNDLDNPLLLREFTVGFNVDELEVMQKLQPIERRLITINDQINNAIDQLNRMKIKIGVEVNE</sequence>
<dbReference type="RefSeq" id="WP_133516081.1">
    <property type="nucleotide sequence ID" value="NZ_SNWX01000032.1"/>
</dbReference>
<evidence type="ECO:0000313" key="2">
    <source>
        <dbReference type="Proteomes" id="UP000295064"/>
    </source>
</evidence>
<dbReference type="Proteomes" id="UP000295064">
    <property type="component" value="Unassembled WGS sequence"/>
</dbReference>
<comment type="caution">
    <text evidence="1">The sequence shown here is derived from an EMBL/GenBank/DDBJ whole genome shotgun (WGS) entry which is preliminary data.</text>
</comment>
<organism evidence="1 2">
    <name type="scientific">Halanaerobium saccharolyticum</name>
    <dbReference type="NCBI Taxonomy" id="43595"/>
    <lineage>
        <taxon>Bacteria</taxon>
        <taxon>Bacillati</taxon>
        <taxon>Bacillota</taxon>
        <taxon>Clostridia</taxon>
        <taxon>Halanaerobiales</taxon>
        <taxon>Halanaerobiaceae</taxon>
        <taxon>Halanaerobium</taxon>
    </lineage>
</organism>
<accession>A0A4R6LEV1</accession>
<dbReference type="AlphaFoldDB" id="A0A4R6LEV1"/>
<name>A0A4R6LEV1_9FIRM</name>